<evidence type="ECO:0000313" key="15">
    <source>
        <dbReference type="EMBL" id="KGA36521.1"/>
    </source>
</evidence>
<dbReference type="Proteomes" id="UP000762586">
    <property type="component" value="Unassembled WGS sequence"/>
</dbReference>
<dbReference type="Proteomes" id="UP000269351">
    <property type="component" value="Chromosome"/>
</dbReference>
<evidence type="ECO:0000256" key="3">
    <source>
        <dbReference type="ARBA" id="ARBA00022519"/>
    </source>
</evidence>
<evidence type="ECO:0000256" key="13">
    <source>
        <dbReference type="SAM" id="MobiDB-lite"/>
    </source>
</evidence>
<evidence type="ECO:0000313" key="19">
    <source>
        <dbReference type="Proteomes" id="UP000029435"/>
    </source>
</evidence>
<protein>
    <recommendedName>
        <fullName evidence="11">Z-ring associated protein G</fullName>
    </recommendedName>
    <alternativeName>
        <fullName evidence="12">Cell division protein ZapG</fullName>
    </alternativeName>
</protein>
<dbReference type="PANTHER" id="PTHR39579">
    <property type="entry name" value="INNER MEMBRANE PROTEIN YHCB"/>
    <property type="match status" value="1"/>
</dbReference>
<name>A0A086EVS3_9GAMM</name>
<dbReference type="GeneID" id="90761657"/>
<evidence type="ECO:0000256" key="5">
    <source>
        <dbReference type="ARBA" id="ARBA00022692"/>
    </source>
</evidence>
<dbReference type="GO" id="GO:0051301">
    <property type="term" value="P:cell division"/>
    <property type="evidence" value="ECO:0007669"/>
    <property type="project" value="UniProtKB-KW"/>
</dbReference>
<feature type="region of interest" description="Disordered" evidence="13">
    <location>
        <begin position="81"/>
        <end position="134"/>
    </location>
</feature>
<keyword evidence="5 14" id="KW-0812">Transmembrane</keyword>
<dbReference type="EMBL" id="CP065031">
    <property type="protein sequence ID" value="QPK23910.1"/>
    <property type="molecule type" value="Genomic_DNA"/>
</dbReference>
<reference evidence="17" key="4">
    <citation type="submission" date="2023-11" db="EMBL/GenBank/DDBJ databases">
        <title>Comparative genomics revealed phylogeny of phytopathogenic Pectobacterium aroidearum based on whole-genome sequencing and function of putative horizontal acquire islands in P. aroidearum PccS1.</title>
        <authorList>
            <person name="Fan J."/>
            <person name="Yang L."/>
        </authorList>
    </citation>
    <scope>NUCLEOTIDE SEQUENCE</scope>
    <source>
        <strain evidence="17">NJAU140</strain>
    </source>
</reference>
<evidence type="ECO:0000256" key="7">
    <source>
        <dbReference type="ARBA" id="ARBA00022989"/>
    </source>
</evidence>
<dbReference type="PIRSF" id="PIRSF006318">
    <property type="entry name" value="YhcB"/>
    <property type="match status" value="1"/>
</dbReference>
<evidence type="ECO:0000256" key="11">
    <source>
        <dbReference type="ARBA" id="ARBA00035703"/>
    </source>
</evidence>
<reference evidence="16 21" key="2">
    <citation type="submission" date="2020-07" db="EMBL/GenBank/DDBJ databases">
        <title>A pangenomic view of the genus Pectobacterium provides insights into genome organization, phylogeny, and virulence.</title>
        <authorList>
            <person name="Jonkheer E."/>
            <person name="Brankovics B."/>
            <person name="Houwers I."/>
            <person name="Van Der Wolf J."/>
            <person name="Bonants P."/>
            <person name="Vreeburg R."/>
            <person name="Bollema R."/>
            <person name="De Haan J."/>
            <person name="Berke L."/>
            <person name="De Ridder D."/>
            <person name="Smit S."/>
            <person name="Van Der Lee T.A.J."/>
        </authorList>
    </citation>
    <scope>NUCLEOTIDE SEQUENCE [LARGE SCALE GENOMIC DNA]</scope>
    <source>
        <strain evidence="16 21">NAK:384</strain>
    </source>
</reference>
<dbReference type="EMBL" id="JAXHOZ010000011">
    <property type="protein sequence ID" value="MDY4376860.1"/>
    <property type="molecule type" value="Genomic_DNA"/>
</dbReference>
<evidence type="ECO:0000313" key="17">
    <source>
        <dbReference type="EMBL" id="MDY4376860.1"/>
    </source>
</evidence>
<keyword evidence="2" id="KW-1003">Cell membrane</keyword>
<evidence type="ECO:0000256" key="8">
    <source>
        <dbReference type="ARBA" id="ARBA00023136"/>
    </source>
</evidence>
<dbReference type="EMBL" id="JACGET010000011">
    <property type="protein sequence ID" value="MBN3106023.1"/>
    <property type="molecule type" value="Genomic_DNA"/>
</dbReference>
<keyword evidence="8 14" id="KW-0472">Membrane</keyword>
<gene>
    <name evidence="17" type="primary">zapG</name>
    <name evidence="18" type="ORF">F126LOC_020230</name>
    <name evidence="16" type="ORF">H4F48_08005</name>
    <name evidence="15" type="ORF">KU74_08680</name>
    <name evidence="17" type="ORF">SOV92_03205</name>
</gene>
<dbReference type="InterPro" id="IPR009386">
    <property type="entry name" value="ZapG-like"/>
</dbReference>
<keyword evidence="7 14" id="KW-1133">Transmembrane helix</keyword>
<evidence type="ECO:0000256" key="1">
    <source>
        <dbReference type="ARBA" id="ARBA00004377"/>
    </source>
</evidence>
<dbReference type="STRING" id="180957.B5S52_20325"/>
<dbReference type="OrthoDB" id="6401511at2"/>
<keyword evidence="4" id="KW-0132">Cell division</keyword>
<proteinExistence type="inferred from homology"/>
<keyword evidence="3" id="KW-0997">Cell inner membrane</keyword>
<evidence type="ECO:0000313" key="21">
    <source>
        <dbReference type="Proteomes" id="UP000762586"/>
    </source>
</evidence>
<evidence type="ECO:0000313" key="20">
    <source>
        <dbReference type="Proteomes" id="UP000269351"/>
    </source>
</evidence>
<dbReference type="GO" id="GO:0008360">
    <property type="term" value="P:regulation of cell shape"/>
    <property type="evidence" value="ECO:0007669"/>
    <property type="project" value="UniProtKB-KW"/>
</dbReference>
<evidence type="ECO:0000313" key="16">
    <source>
        <dbReference type="EMBL" id="MBN3106023.1"/>
    </source>
</evidence>
<dbReference type="RefSeq" id="WP_005975485.1">
    <property type="nucleotide sequence ID" value="NZ_BSWF01000001.1"/>
</dbReference>
<dbReference type="AlphaFoldDB" id="A0A086EVS3"/>
<evidence type="ECO:0000256" key="10">
    <source>
        <dbReference type="ARBA" id="ARBA00035657"/>
    </source>
</evidence>
<evidence type="ECO:0000313" key="18">
    <source>
        <dbReference type="EMBL" id="QPK23910.1"/>
    </source>
</evidence>
<keyword evidence="9" id="KW-0131">Cell cycle</keyword>
<dbReference type="PANTHER" id="PTHR39579:SF1">
    <property type="entry name" value="INNER MEMBRANE PROTEIN YHCB"/>
    <property type="match status" value="1"/>
</dbReference>
<evidence type="ECO:0000256" key="14">
    <source>
        <dbReference type="SAM" id="Phobius"/>
    </source>
</evidence>
<dbReference type="NCBIfam" id="NF008672">
    <property type="entry name" value="PRK11677.1"/>
    <property type="match status" value="1"/>
</dbReference>
<evidence type="ECO:0000256" key="6">
    <source>
        <dbReference type="ARBA" id="ARBA00022960"/>
    </source>
</evidence>
<dbReference type="PATRIC" id="fig|180957.22.peg.1669"/>
<reference evidence="15 19" key="1">
    <citation type="submission" date="2014-08" db="EMBL/GenBank/DDBJ databases">
        <title>Genome sequences of NCPPB Pectobacterium isolates.</title>
        <authorList>
            <person name="Glover R.H."/>
            <person name="Sapp M."/>
            <person name="Elphinstone J."/>
        </authorList>
    </citation>
    <scope>NUCLEOTIDE SEQUENCE [LARGE SCALE GENOMIC DNA]</scope>
    <source>
        <strain evidence="15 19">LMG 21372</strain>
    </source>
</reference>
<comment type="subcellular location">
    <subcellularLocation>
        <location evidence="1">Cell inner membrane</location>
        <topology evidence="1">Single-pass membrane protein</topology>
    </subcellularLocation>
</comment>
<dbReference type="GO" id="GO:0005886">
    <property type="term" value="C:plasma membrane"/>
    <property type="evidence" value="ECO:0007669"/>
    <property type="project" value="UniProtKB-SubCell"/>
</dbReference>
<reference evidence="18 20" key="3">
    <citation type="submission" date="2020-11" db="EMBL/GenBank/DDBJ databases">
        <title>Complete genome sequence of Pectobacterium brasiliense strain F126.</title>
        <authorList>
            <person name="Miroshnikov K."/>
            <person name="Vo T.N.H."/>
            <person name="Khodykina M.V."/>
            <person name="Kabanova A.P."/>
            <person name="Shneider M."/>
            <person name="Korzhenkov A."/>
            <person name="Toschakov S.V."/>
            <person name="Miroshnikov K.A."/>
            <person name="Ignatov A.N."/>
            <person name="Mikhailova Y.V."/>
            <person name="Shelenkov A."/>
            <person name="Yanushevich Y.G."/>
            <person name="Evseev P.V."/>
        </authorList>
    </citation>
    <scope>NUCLEOTIDE SEQUENCE [LARGE SCALE GENOMIC DNA]</scope>
    <source>
        <strain evidence="18 20">F126</strain>
    </source>
</reference>
<accession>A0A086EVS3</accession>
<dbReference type="Pfam" id="PF06295">
    <property type="entry name" value="ZapG-like"/>
    <property type="match status" value="1"/>
</dbReference>
<dbReference type="Proteomes" id="UP001269968">
    <property type="component" value="Unassembled WGS sequence"/>
</dbReference>
<sequence>MTWEYALIGLVVGIIIGAVAMRFGNRKLRQQQVLQNELEKSKTELEDYRQELVGHFARSAELLDNMADDYRQLYQHMAKSSNNLLPNVPGQDNPFKYRLTESEADNDQAPVNMPPRDYSDGASGLLRGERPIRK</sequence>
<organism evidence="15 19">
    <name type="scientific">Pectobacterium brasiliense</name>
    <dbReference type="NCBI Taxonomy" id="180957"/>
    <lineage>
        <taxon>Bacteria</taxon>
        <taxon>Pseudomonadati</taxon>
        <taxon>Pseudomonadota</taxon>
        <taxon>Gammaproteobacteria</taxon>
        <taxon>Enterobacterales</taxon>
        <taxon>Pectobacteriaceae</taxon>
        <taxon>Pectobacterium</taxon>
    </lineage>
</organism>
<evidence type="ECO:0000256" key="2">
    <source>
        <dbReference type="ARBA" id="ARBA00022475"/>
    </source>
</evidence>
<keyword evidence="21" id="KW-1185">Reference proteome</keyword>
<feature type="transmembrane region" description="Helical" evidence="14">
    <location>
        <begin position="6"/>
        <end position="24"/>
    </location>
</feature>
<evidence type="ECO:0000256" key="4">
    <source>
        <dbReference type="ARBA" id="ARBA00022618"/>
    </source>
</evidence>
<evidence type="ECO:0000256" key="12">
    <source>
        <dbReference type="ARBA" id="ARBA00035727"/>
    </source>
</evidence>
<comment type="similarity">
    <text evidence="10">Belongs to the ZapG family.</text>
</comment>
<keyword evidence="6" id="KW-0133">Cell shape</keyword>
<dbReference type="Proteomes" id="UP000029435">
    <property type="component" value="Unassembled WGS sequence"/>
</dbReference>
<dbReference type="EMBL" id="JQOD01000001">
    <property type="protein sequence ID" value="KGA36521.1"/>
    <property type="molecule type" value="Genomic_DNA"/>
</dbReference>
<evidence type="ECO:0000256" key="9">
    <source>
        <dbReference type="ARBA" id="ARBA00023306"/>
    </source>
</evidence>